<dbReference type="Gene3D" id="2.60.40.1180">
    <property type="entry name" value="Golgi alpha-mannosidase II"/>
    <property type="match status" value="1"/>
</dbReference>
<dbReference type="InterPro" id="IPR011013">
    <property type="entry name" value="Gal_mutarotase_sf_dom"/>
</dbReference>
<comment type="caution">
    <text evidence="11">The sequence shown here is derived from an EMBL/GenBank/DDBJ whole genome shotgun (WGS) entry which is preliminary data.</text>
</comment>
<keyword evidence="12" id="KW-1185">Reference proteome</keyword>
<dbReference type="SUPFAM" id="SSF88688">
    <property type="entry name" value="Families 57/38 glycoside transferase middle domain"/>
    <property type="match status" value="1"/>
</dbReference>
<dbReference type="Pfam" id="PF17677">
    <property type="entry name" value="Glyco_hydro38C2"/>
    <property type="match status" value="1"/>
</dbReference>
<dbReference type="InterPro" id="IPR028995">
    <property type="entry name" value="Glyco_hydro_57/38_cen_sf"/>
</dbReference>
<dbReference type="PANTHER" id="PTHR11607:SF3">
    <property type="entry name" value="LYSOSOMAL ALPHA-MANNOSIDASE"/>
    <property type="match status" value="1"/>
</dbReference>
<dbReference type="InterPro" id="IPR027291">
    <property type="entry name" value="Glyco_hydro_38_N_sf"/>
</dbReference>
<dbReference type="GO" id="GO:0030246">
    <property type="term" value="F:carbohydrate binding"/>
    <property type="evidence" value="ECO:0007669"/>
    <property type="project" value="InterPro"/>
</dbReference>
<comment type="similarity">
    <text evidence="2 10">Belongs to the glycosyl hydrolase 38 family.</text>
</comment>
<evidence type="ECO:0000256" key="1">
    <source>
        <dbReference type="ARBA" id="ARBA00000365"/>
    </source>
</evidence>
<keyword evidence="6 10" id="KW-0862">Zinc</keyword>
<dbReference type="InterPro" id="IPR037094">
    <property type="entry name" value="Glyco_hydro_38_cen_sf"/>
</dbReference>
<dbReference type="AlphaFoldDB" id="A0A7D9DW64"/>
<organism evidence="11 12">
    <name type="scientific">Paramuricea clavata</name>
    <name type="common">Red gorgonian</name>
    <name type="synonym">Violescent sea-whip</name>
    <dbReference type="NCBI Taxonomy" id="317549"/>
    <lineage>
        <taxon>Eukaryota</taxon>
        <taxon>Metazoa</taxon>
        <taxon>Cnidaria</taxon>
        <taxon>Anthozoa</taxon>
        <taxon>Octocorallia</taxon>
        <taxon>Malacalcyonacea</taxon>
        <taxon>Plexauridae</taxon>
        <taxon>Paramuricea</taxon>
    </lineage>
</organism>
<dbReference type="InterPro" id="IPR041147">
    <property type="entry name" value="GH38_C"/>
</dbReference>
<keyword evidence="5 10" id="KW-0378">Hydrolase</keyword>
<dbReference type="Proteomes" id="UP001152795">
    <property type="component" value="Unassembled WGS sequence"/>
</dbReference>
<dbReference type="EC" id="3.2.1.-" evidence="10"/>
<reference evidence="11" key="1">
    <citation type="submission" date="2020-04" db="EMBL/GenBank/DDBJ databases">
        <authorList>
            <person name="Alioto T."/>
            <person name="Alioto T."/>
            <person name="Gomez Garrido J."/>
        </authorList>
    </citation>
    <scope>NUCLEOTIDE SEQUENCE</scope>
    <source>
        <strain evidence="11">A484AB</strain>
    </source>
</reference>
<dbReference type="GO" id="GO:0046872">
    <property type="term" value="F:metal ion binding"/>
    <property type="evidence" value="ECO:0007669"/>
    <property type="project" value="UniProtKB-KW"/>
</dbReference>
<dbReference type="Gene3D" id="2.70.98.30">
    <property type="entry name" value="Golgi alpha-mannosidase II, domain 4"/>
    <property type="match status" value="1"/>
</dbReference>
<dbReference type="InterPro" id="IPR000602">
    <property type="entry name" value="Glyco_hydro_38_N"/>
</dbReference>
<dbReference type="Pfam" id="PF01074">
    <property type="entry name" value="Glyco_hydro_38N"/>
    <property type="match status" value="1"/>
</dbReference>
<dbReference type="Pfam" id="PF09261">
    <property type="entry name" value="Alpha-mann_mid"/>
    <property type="match status" value="1"/>
</dbReference>
<dbReference type="Pfam" id="PF07748">
    <property type="entry name" value="Glyco_hydro_38C"/>
    <property type="match status" value="1"/>
</dbReference>
<gene>
    <name evidence="11" type="ORF">PACLA_8A008926</name>
</gene>
<evidence type="ECO:0000256" key="7">
    <source>
        <dbReference type="ARBA" id="ARBA00023157"/>
    </source>
</evidence>
<dbReference type="FunFam" id="2.70.98.30:FF:000003">
    <property type="entry name" value="Alpha-mannosidase"/>
    <property type="match status" value="1"/>
</dbReference>
<dbReference type="GO" id="GO:0004559">
    <property type="term" value="F:alpha-mannosidase activity"/>
    <property type="evidence" value="ECO:0007669"/>
    <property type="project" value="UniProtKB-EC"/>
</dbReference>
<dbReference type="GO" id="GO:0005764">
    <property type="term" value="C:lysosome"/>
    <property type="evidence" value="ECO:0007669"/>
    <property type="project" value="TreeGrafter"/>
</dbReference>
<proteinExistence type="inferred from homology"/>
<name>A0A7D9DW64_PARCT</name>
<dbReference type="FunFam" id="1.20.1270.50:FF:000003">
    <property type="entry name" value="Alpha-mannosidase"/>
    <property type="match status" value="1"/>
</dbReference>
<dbReference type="InterPro" id="IPR013780">
    <property type="entry name" value="Glyco_hydro_b"/>
</dbReference>
<dbReference type="GO" id="GO:0006013">
    <property type="term" value="P:mannose metabolic process"/>
    <property type="evidence" value="ECO:0007669"/>
    <property type="project" value="InterPro"/>
</dbReference>
<sequence length="1038" mass="118642">MEIKFTTTKTSWSDKFDIIMIVYINSAPGLLNGILLIFLASISLIPGNAFVCHSEASRNANEVLQIHIVPHTHDDVGWLKTVDQYYYGANNSIQRAGVQYILDSVIPALEANPMRRFIYVEMAFFKRWWVEQSPTMQARVKALVERGQLEFVNGGWCMNDEGTTHYNAIIDQMTLGLQFINENFGSKARPRVAWHIDTFGHSAEQASLFAQMSFEGFFFARIHYADMEKRTREQRMELMWRGSKSLGKSSEIFTGVLYHHYSPPTGFCFDILCDDPPIQDDSRLFDKNVKERVELFINETCEHALHYKSRHIMLTMGDDFNYQNAEMWFKNLDKLINYVNKDGRVNVFYSTPSNYVDAVKGIELAIKTDDFFPYADCPHCYWTGYFTSRPALKGYVRRNNNLLQVCKQLEVLGNLEDSEHSSQTLRDAMAVAQHHDAVTGTEKQHVAYDYAKRLAMGAEQCKMVISSALTKITRRENSEADIQYTFCDYLNISVCRGTETRKSFTITVYNPVARIVDTIIRVPVFSKHVQVFGVDSKPVRFAIQPVTEVTRFVRGTLGDAPYVLVFPAVSVPPLGLAMYQVNVTPKAGKSIGNTRSSSKKRELKANSVDYIIENKHLRLTFSNKNGRLVEIENLESQIKQSVDQQFFWYNSSVGNNVSDQASNAYNFRPNSSTHFNVSVDNRAKITVFKSNVVQEIHQVFSPWVSQVVRLYPNKPFAEFEYTIGPIKMSPELGKEVISRFDTSLNTNGVFYTDANGREMQRRKRDYRPTWSYEDKEPVAGNYYPVNSRAYIKDDTGIQLTVMTDRSVGSSSIKDGSLKFMVHRRLLYNDGTVDGEPLNEPGRDGHGLIVRGRFLVLLEASKNSARLHRLIGEEEFMRPLLSFSEGAGSWAQYHYHLKQRYQILQGHTSEGDYHGYQEESGYQALTRPLPANVHLLTLEKHGKVLLLRLEHQFAVGEDDELSKPVSVQLKGLFSDFTILSVTELNLSANLVKTELKNAVDWGGAFRENRISNDSFDVTLNAMEIRTFKIDVEWKQSHRY</sequence>
<keyword evidence="7" id="KW-1015">Disulfide bond</keyword>
<dbReference type="OrthoDB" id="2016903at2759"/>
<evidence type="ECO:0000256" key="4">
    <source>
        <dbReference type="ARBA" id="ARBA00022723"/>
    </source>
</evidence>
<dbReference type="InterPro" id="IPR011682">
    <property type="entry name" value="Glyco_hydro_38_C"/>
</dbReference>
<comment type="cofactor">
    <cofactor evidence="10">
        <name>Zn(2+)</name>
        <dbReference type="ChEBI" id="CHEBI:29105"/>
    </cofactor>
    <text evidence="10">Binds 1 zinc ion per subunit.</text>
</comment>
<dbReference type="InterPro" id="IPR015341">
    <property type="entry name" value="Glyco_hydro_38_cen"/>
</dbReference>
<evidence type="ECO:0000256" key="5">
    <source>
        <dbReference type="ARBA" id="ARBA00022801"/>
    </source>
</evidence>
<dbReference type="CDD" id="cd10810">
    <property type="entry name" value="GH38N_AMII_LAM_like"/>
    <property type="match status" value="1"/>
</dbReference>
<evidence type="ECO:0000313" key="12">
    <source>
        <dbReference type="Proteomes" id="UP001152795"/>
    </source>
</evidence>
<dbReference type="SUPFAM" id="SSF88713">
    <property type="entry name" value="Glycoside hydrolase/deacetylase"/>
    <property type="match status" value="1"/>
</dbReference>
<evidence type="ECO:0000256" key="6">
    <source>
        <dbReference type="ARBA" id="ARBA00022833"/>
    </source>
</evidence>
<evidence type="ECO:0000256" key="3">
    <source>
        <dbReference type="ARBA" id="ARBA00012752"/>
    </source>
</evidence>
<dbReference type="Gene3D" id="1.20.1270.50">
    <property type="entry name" value="Glycoside hydrolase family 38, central domain"/>
    <property type="match status" value="2"/>
</dbReference>
<evidence type="ECO:0000256" key="2">
    <source>
        <dbReference type="ARBA" id="ARBA00009792"/>
    </source>
</evidence>
<dbReference type="FunFam" id="3.20.110.10:FF:000001">
    <property type="entry name" value="Alpha-mannosidase"/>
    <property type="match status" value="1"/>
</dbReference>
<dbReference type="FunFam" id="1.20.1270.50:FF:000002">
    <property type="entry name" value="Alpha-mannosidase"/>
    <property type="match status" value="1"/>
</dbReference>
<evidence type="ECO:0000256" key="8">
    <source>
        <dbReference type="ARBA" id="ARBA00023180"/>
    </source>
</evidence>
<protein>
    <recommendedName>
        <fullName evidence="3 10">Alpha-mannosidase</fullName>
        <ecNumber evidence="10">3.2.1.-</ecNumber>
    </recommendedName>
</protein>
<accession>A0A7D9DW64</accession>
<dbReference type="InterPro" id="IPR050843">
    <property type="entry name" value="Glycosyl_Hydrlase_38"/>
</dbReference>
<dbReference type="Gene3D" id="2.60.40.1360">
    <property type="match status" value="1"/>
</dbReference>
<keyword evidence="4 10" id="KW-0479">Metal-binding</keyword>
<evidence type="ECO:0000256" key="10">
    <source>
        <dbReference type="RuleBase" id="RU361199"/>
    </source>
</evidence>
<evidence type="ECO:0000256" key="9">
    <source>
        <dbReference type="ARBA" id="ARBA00023295"/>
    </source>
</evidence>
<dbReference type="SUPFAM" id="SSF74650">
    <property type="entry name" value="Galactose mutarotase-like"/>
    <property type="match status" value="1"/>
</dbReference>
<dbReference type="EMBL" id="CACRXK020002685">
    <property type="protein sequence ID" value="CAB3995555.1"/>
    <property type="molecule type" value="Genomic_DNA"/>
</dbReference>
<dbReference type="Gene3D" id="3.20.110.10">
    <property type="entry name" value="Glycoside hydrolase 38, N terminal domain"/>
    <property type="match status" value="1"/>
</dbReference>
<dbReference type="PANTHER" id="PTHR11607">
    <property type="entry name" value="ALPHA-MANNOSIDASE"/>
    <property type="match status" value="1"/>
</dbReference>
<keyword evidence="9 10" id="KW-0326">Glycosidase</keyword>
<comment type="catalytic activity">
    <reaction evidence="1">
        <text>Hydrolysis of terminal, non-reducing alpha-D-mannose residues in alpha-D-mannosides.</text>
        <dbReference type="EC" id="3.2.1.24"/>
    </reaction>
</comment>
<keyword evidence="8" id="KW-0325">Glycoprotein</keyword>
<dbReference type="SMART" id="SM00872">
    <property type="entry name" value="Alpha-mann_mid"/>
    <property type="match status" value="1"/>
</dbReference>
<evidence type="ECO:0000313" key="11">
    <source>
        <dbReference type="EMBL" id="CAB3995555.1"/>
    </source>
</evidence>
<dbReference type="InterPro" id="IPR011330">
    <property type="entry name" value="Glyco_hydro/deAcase_b/a-brl"/>
</dbReference>